<dbReference type="PANTHER" id="PTHR27005">
    <property type="entry name" value="WALL-ASSOCIATED RECEPTOR KINASE-LIKE 21"/>
    <property type="match status" value="1"/>
</dbReference>
<dbReference type="SMART" id="SM00179">
    <property type="entry name" value="EGF_CA"/>
    <property type="match status" value="1"/>
</dbReference>
<protein>
    <recommendedName>
        <fullName evidence="5">EGF-like calcium-binding domain-containing protein</fullName>
    </recommendedName>
</protein>
<accession>A0AA35Z434</accession>
<keyword evidence="4" id="KW-1133">Transmembrane helix</keyword>
<dbReference type="InterPro" id="IPR001881">
    <property type="entry name" value="EGF-like_Ca-bd_dom"/>
</dbReference>
<dbReference type="GO" id="GO:0004674">
    <property type="term" value="F:protein serine/threonine kinase activity"/>
    <property type="evidence" value="ECO:0007669"/>
    <property type="project" value="TreeGrafter"/>
</dbReference>
<dbReference type="InterPro" id="IPR045274">
    <property type="entry name" value="WAK-like"/>
</dbReference>
<dbReference type="CDD" id="cd00054">
    <property type="entry name" value="EGF_CA"/>
    <property type="match status" value="1"/>
</dbReference>
<reference evidence="6" key="1">
    <citation type="submission" date="2023-04" db="EMBL/GenBank/DDBJ databases">
        <authorList>
            <person name="Vijverberg K."/>
            <person name="Xiong W."/>
            <person name="Schranz E."/>
        </authorList>
    </citation>
    <scope>NUCLEOTIDE SEQUENCE</scope>
</reference>
<evidence type="ECO:0000256" key="3">
    <source>
        <dbReference type="ARBA" id="ARBA00023157"/>
    </source>
</evidence>
<dbReference type="AlphaFoldDB" id="A0AA35Z434"/>
<gene>
    <name evidence="6" type="ORF">LSALG_LOCUS24749</name>
</gene>
<evidence type="ECO:0000313" key="7">
    <source>
        <dbReference type="Proteomes" id="UP001177003"/>
    </source>
</evidence>
<dbReference type="SUPFAM" id="SSF56112">
    <property type="entry name" value="Protein kinase-like (PK-like)"/>
    <property type="match status" value="1"/>
</dbReference>
<evidence type="ECO:0000313" key="6">
    <source>
        <dbReference type="EMBL" id="CAI9285273.1"/>
    </source>
</evidence>
<keyword evidence="3" id="KW-1015">Disulfide bond</keyword>
<dbReference type="SUPFAM" id="SSF57196">
    <property type="entry name" value="EGF/Laminin"/>
    <property type="match status" value="1"/>
</dbReference>
<proteinExistence type="predicted"/>
<evidence type="ECO:0000256" key="1">
    <source>
        <dbReference type="ARBA" id="ARBA00022741"/>
    </source>
</evidence>
<dbReference type="Gene3D" id="3.30.200.20">
    <property type="entry name" value="Phosphorylase Kinase, domain 1"/>
    <property type="match status" value="1"/>
</dbReference>
<keyword evidence="4" id="KW-0812">Transmembrane</keyword>
<organism evidence="6 7">
    <name type="scientific">Lactuca saligna</name>
    <name type="common">Willowleaf lettuce</name>
    <dbReference type="NCBI Taxonomy" id="75948"/>
    <lineage>
        <taxon>Eukaryota</taxon>
        <taxon>Viridiplantae</taxon>
        <taxon>Streptophyta</taxon>
        <taxon>Embryophyta</taxon>
        <taxon>Tracheophyta</taxon>
        <taxon>Spermatophyta</taxon>
        <taxon>Magnoliopsida</taxon>
        <taxon>eudicotyledons</taxon>
        <taxon>Gunneridae</taxon>
        <taxon>Pentapetalae</taxon>
        <taxon>asterids</taxon>
        <taxon>campanulids</taxon>
        <taxon>Asterales</taxon>
        <taxon>Asteraceae</taxon>
        <taxon>Cichorioideae</taxon>
        <taxon>Cichorieae</taxon>
        <taxon>Lactucinae</taxon>
        <taxon>Lactuca</taxon>
    </lineage>
</organism>
<dbReference type="GO" id="GO:0007166">
    <property type="term" value="P:cell surface receptor signaling pathway"/>
    <property type="evidence" value="ECO:0007669"/>
    <property type="project" value="InterPro"/>
</dbReference>
<dbReference type="PANTHER" id="PTHR27005:SF400">
    <property type="entry name" value="PROTEIN KINASE DOMAIN-CONTAINING PROTEIN"/>
    <property type="match status" value="1"/>
</dbReference>
<feature type="domain" description="EGF-like calcium-binding" evidence="5">
    <location>
        <begin position="96"/>
        <end position="138"/>
    </location>
</feature>
<evidence type="ECO:0000259" key="5">
    <source>
        <dbReference type="SMART" id="SM00179"/>
    </source>
</evidence>
<dbReference type="Gene3D" id="1.10.510.10">
    <property type="entry name" value="Transferase(Phosphotransferase) domain 1"/>
    <property type="match status" value="1"/>
</dbReference>
<feature type="transmembrane region" description="Helical" evidence="4">
    <location>
        <begin position="148"/>
        <end position="172"/>
    </location>
</feature>
<evidence type="ECO:0000256" key="4">
    <source>
        <dbReference type="SAM" id="Phobius"/>
    </source>
</evidence>
<dbReference type="GO" id="GO:0005509">
    <property type="term" value="F:calcium ion binding"/>
    <property type="evidence" value="ECO:0007669"/>
    <property type="project" value="InterPro"/>
</dbReference>
<keyword evidence="1" id="KW-0547">Nucleotide-binding</keyword>
<keyword evidence="7" id="KW-1185">Reference proteome</keyword>
<dbReference type="InterPro" id="IPR011009">
    <property type="entry name" value="Kinase-like_dom_sf"/>
</dbReference>
<dbReference type="Proteomes" id="UP001177003">
    <property type="component" value="Chromosome 5"/>
</dbReference>
<dbReference type="EMBL" id="OX465081">
    <property type="protein sequence ID" value="CAI9285273.1"/>
    <property type="molecule type" value="Genomic_DNA"/>
</dbReference>
<keyword evidence="2" id="KW-0067">ATP-binding</keyword>
<name>A0AA35Z434_LACSI</name>
<keyword evidence="4" id="KW-0472">Membrane</keyword>
<evidence type="ECO:0000256" key="2">
    <source>
        <dbReference type="ARBA" id="ARBA00022840"/>
    </source>
</evidence>
<sequence length="324" mass="36534">MNVWSFNPCGFAFLAEENHFRFGGARDLYSDSKLSLDSHVHILVDWVIGGGKRNCSQATECKANRFCMDDEDLGGYRRSCNKGYQGNPYLHNGCQDINKCEDNSIYPCYGRCINSPGNYSCTCLQEYEDEVNKKYGCRPVANQSKFPVVVFSVDLVGIILSLAGITGIFFSIKKRKLMKQREKFFEKNDGVLLKQKLNSQKVAYTVTVYITKQLPKAINTYSNEQTVGRGGFEVVYKGVLSDKRVVAIKKSVSVEVEVPVLVYEFIPNNTLFHHIHNEEGGTSWLSWENRLRVVVEAASALAYLQSHATTPIINRDDTLGYLDP</sequence>
<dbReference type="Gene3D" id="2.10.25.10">
    <property type="entry name" value="Laminin"/>
    <property type="match status" value="1"/>
</dbReference>
<dbReference type="GO" id="GO:0005524">
    <property type="term" value="F:ATP binding"/>
    <property type="evidence" value="ECO:0007669"/>
    <property type="project" value="UniProtKB-KW"/>
</dbReference>
<dbReference type="GO" id="GO:0005886">
    <property type="term" value="C:plasma membrane"/>
    <property type="evidence" value="ECO:0007669"/>
    <property type="project" value="TreeGrafter"/>
</dbReference>